<evidence type="ECO:0000313" key="3">
    <source>
        <dbReference type="Proteomes" id="UP000471501"/>
    </source>
</evidence>
<comment type="caution">
    <text evidence="2">The sequence shown here is derived from an EMBL/GenBank/DDBJ whole genome shotgun (WGS) entry which is preliminary data.</text>
</comment>
<sequence>MLDKERLKGKIRSAFADEQNEQSDYNKSLDNISEKIAQAVIDEVKQAKIQYVSGLISPTSGGPVTGTITHTIS</sequence>
<dbReference type="RefSeq" id="WP_160376645.1">
    <property type="nucleotide sequence ID" value="NZ_WSTB01000018.1"/>
</dbReference>
<evidence type="ECO:0000313" key="2">
    <source>
        <dbReference type="EMBL" id="MWB96758.1"/>
    </source>
</evidence>
<reference evidence="2 3" key="1">
    <citation type="submission" date="2019-12" db="EMBL/GenBank/DDBJ databases">
        <authorList>
            <person name="Kim Y.S."/>
        </authorList>
    </citation>
    <scope>NUCLEOTIDE SEQUENCE [LARGE SCALE GENOMIC DNA]</scope>
    <source>
        <strain evidence="2 3">GA093</strain>
    </source>
</reference>
<evidence type="ECO:0000256" key="1">
    <source>
        <dbReference type="SAM" id="MobiDB-lite"/>
    </source>
</evidence>
<dbReference type="EMBL" id="WSTB01000018">
    <property type="protein sequence ID" value="MWB96758.1"/>
    <property type="molecule type" value="Genomic_DNA"/>
</dbReference>
<proteinExistence type="predicted"/>
<dbReference type="AlphaFoldDB" id="A0A6I4NQP3"/>
<dbReference type="Proteomes" id="UP000471501">
    <property type="component" value="Unassembled WGS sequence"/>
</dbReference>
<organism evidence="2 3">
    <name type="scientific">Flavobacterium hydrocarbonoxydans</name>
    <dbReference type="NCBI Taxonomy" id="2683249"/>
    <lineage>
        <taxon>Bacteria</taxon>
        <taxon>Pseudomonadati</taxon>
        <taxon>Bacteroidota</taxon>
        <taxon>Flavobacteriia</taxon>
        <taxon>Flavobacteriales</taxon>
        <taxon>Flavobacteriaceae</taxon>
        <taxon>Flavobacterium</taxon>
    </lineage>
</organism>
<feature type="region of interest" description="Disordered" evidence="1">
    <location>
        <begin position="1"/>
        <end position="26"/>
    </location>
</feature>
<keyword evidence="3" id="KW-1185">Reference proteome</keyword>
<protein>
    <submittedName>
        <fullName evidence="2">Uncharacterized protein</fullName>
    </submittedName>
</protein>
<accession>A0A6I4NQP3</accession>
<gene>
    <name evidence="2" type="ORF">GON26_20545</name>
</gene>
<name>A0A6I4NQP3_9FLAO</name>